<evidence type="ECO:0000256" key="5">
    <source>
        <dbReference type="ARBA" id="ARBA00022821"/>
    </source>
</evidence>
<dbReference type="Gene3D" id="1.10.8.430">
    <property type="entry name" value="Helical domain of apoptotic protease-activating factors"/>
    <property type="match status" value="1"/>
</dbReference>
<dbReference type="GO" id="GO:0098542">
    <property type="term" value="P:defense response to other organism"/>
    <property type="evidence" value="ECO:0007669"/>
    <property type="project" value="TreeGrafter"/>
</dbReference>
<dbReference type="GO" id="GO:0043531">
    <property type="term" value="F:ADP binding"/>
    <property type="evidence" value="ECO:0007669"/>
    <property type="project" value="InterPro"/>
</dbReference>
<comment type="similarity">
    <text evidence="1">Belongs to the disease resistance NB-LRR family.</text>
</comment>
<evidence type="ECO:0000259" key="7">
    <source>
        <dbReference type="Pfam" id="PF00931"/>
    </source>
</evidence>
<proteinExistence type="inferred from homology"/>
<dbReference type="InterPro" id="IPR044974">
    <property type="entry name" value="Disease_R_plants"/>
</dbReference>
<keyword evidence="3" id="KW-0677">Repeat</keyword>
<evidence type="ECO:0000256" key="1">
    <source>
        <dbReference type="ARBA" id="ARBA00008894"/>
    </source>
</evidence>
<keyword evidence="6" id="KW-0067">ATP-binding</keyword>
<dbReference type="Proteomes" id="UP000834106">
    <property type="component" value="Chromosome 6"/>
</dbReference>
<dbReference type="Gene3D" id="1.10.10.10">
    <property type="entry name" value="Winged helix-like DNA-binding domain superfamily/Winged helix DNA-binding domain"/>
    <property type="match status" value="1"/>
</dbReference>
<dbReference type="FunFam" id="1.10.10.10:FF:000322">
    <property type="entry name" value="Probable disease resistance protein At1g63360"/>
    <property type="match status" value="1"/>
</dbReference>
<dbReference type="PANTHER" id="PTHR23155:SF1139">
    <property type="entry name" value="CC-NBS-LRR RESISTANCE PROTEIN"/>
    <property type="match status" value="1"/>
</dbReference>
<dbReference type="GO" id="GO:0005524">
    <property type="term" value="F:ATP binding"/>
    <property type="evidence" value="ECO:0007669"/>
    <property type="project" value="UniProtKB-KW"/>
</dbReference>
<dbReference type="PANTHER" id="PTHR23155">
    <property type="entry name" value="DISEASE RESISTANCE PROTEIN RP"/>
    <property type="match status" value="1"/>
</dbReference>
<dbReference type="SUPFAM" id="SSF52540">
    <property type="entry name" value="P-loop containing nucleoside triphosphate hydrolases"/>
    <property type="match status" value="1"/>
</dbReference>
<dbReference type="Pfam" id="PF23559">
    <property type="entry name" value="WHD_DRP"/>
    <property type="match status" value="1"/>
</dbReference>
<feature type="domain" description="Disease resistance protein winged helix" evidence="8">
    <location>
        <begin position="214"/>
        <end position="285"/>
    </location>
</feature>
<name>A0AAD2DTF7_9LAMI</name>
<organism evidence="9 10">
    <name type="scientific">Fraxinus pennsylvanica</name>
    <dbReference type="NCBI Taxonomy" id="56036"/>
    <lineage>
        <taxon>Eukaryota</taxon>
        <taxon>Viridiplantae</taxon>
        <taxon>Streptophyta</taxon>
        <taxon>Embryophyta</taxon>
        <taxon>Tracheophyta</taxon>
        <taxon>Spermatophyta</taxon>
        <taxon>Magnoliopsida</taxon>
        <taxon>eudicotyledons</taxon>
        <taxon>Gunneridae</taxon>
        <taxon>Pentapetalae</taxon>
        <taxon>asterids</taxon>
        <taxon>lamiids</taxon>
        <taxon>Lamiales</taxon>
        <taxon>Oleaceae</taxon>
        <taxon>Oleeae</taxon>
        <taxon>Fraxinus</taxon>
    </lineage>
</organism>
<dbReference type="Pfam" id="PF00931">
    <property type="entry name" value="NB-ARC"/>
    <property type="match status" value="1"/>
</dbReference>
<keyword evidence="10" id="KW-1185">Reference proteome</keyword>
<gene>
    <name evidence="9" type="ORF">FPE_LOCUS10295</name>
</gene>
<dbReference type="InterPro" id="IPR058922">
    <property type="entry name" value="WHD_DRP"/>
</dbReference>
<dbReference type="PRINTS" id="PR00364">
    <property type="entry name" value="DISEASERSIST"/>
</dbReference>
<evidence type="ECO:0000256" key="6">
    <source>
        <dbReference type="ARBA" id="ARBA00022840"/>
    </source>
</evidence>
<dbReference type="InterPro" id="IPR002182">
    <property type="entry name" value="NB-ARC"/>
</dbReference>
<reference evidence="9" key="1">
    <citation type="submission" date="2023-05" db="EMBL/GenBank/DDBJ databases">
        <authorList>
            <person name="Huff M."/>
        </authorList>
    </citation>
    <scope>NUCLEOTIDE SEQUENCE</scope>
</reference>
<sequence>MISGSLSAPLSRRDVKESAILWRKLFLDSLRESSHGASRQAGVDKLREKLGGKRYLLVLDDIWNEDRLAWDDFESAMAGINPNKGNVIVVTTRLQSVASIVNTYRDPYTLKVLTNDECWSIVKARTFGDEEVPEQFEIVGKEIACKCGGLPLAAKTIGGTLRGKEVGDWVSVLQNGLSNPDLEANQNSVMQVLKISFDRLSFPSLKKCFAYCSIFAKDSKIERDDLIQLWMAEGFLPDNPENSLESLGNRFFNILLQNSFLQEAVKDKYGNIIHCKMHDLVHDLACSVSNSESFNAEDRSTDDIPKVRYLAMKSLGTETQAITEEKASYVRTLFLQSSLPDKILPWFKHLHILKLCDAYFKDPRHIPSTASRKAMRLE</sequence>
<protein>
    <recommendedName>
        <fullName evidence="11">NB-ARC domain-containing protein</fullName>
    </recommendedName>
</protein>
<accession>A0AAD2DTF7</accession>
<dbReference type="AlphaFoldDB" id="A0AAD2DTF7"/>
<dbReference type="Gene3D" id="3.40.50.300">
    <property type="entry name" value="P-loop containing nucleotide triphosphate hydrolases"/>
    <property type="match status" value="1"/>
</dbReference>
<dbReference type="InterPro" id="IPR042197">
    <property type="entry name" value="Apaf_helical"/>
</dbReference>
<keyword evidence="4" id="KW-0547">Nucleotide-binding</keyword>
<evidence type="ECO:0000259" key="8">
    <source>
        <dbReference type="Pfam" id="PF23559"/>
    </source>
</evidence>
<evidence type="ECO:0000256" key="3">
    <source>
        <dbReference type="ARBA" id="ARBA00022737"/>
    </source>
</evidence>
<evidence type="ECO:0000313" key="9">
    <source>
        <dbReference type="EMBL" id="CAI9762865.1"/>
    </source>
</evidence>
<feature type="domain" description="NB-ARC" evidence="7">
    <location>
        <begin position="32"/>
        <end position="127"/>
    </location>
</feature>
<keyword evidence="2" id="KW-0433">Leucine-rich repeat</keyword>
<evidence type="ECO:0000256" key="4">
    <source>
        <dbReference type="ARBA" id="ARBA00022741"/>
    </source>
</evidence>
<dbReference type="EMBL" id="OU503041">
    <property type="protein sequence ID" value="CAI9762865.1"/>
    <property type="molecule type" value="Genomic_DNA"/>
</dbReference>
<dbReference type="InterPro" id="IPR027417">
    <property type="entry name" value="P-loop_NTPase"/>
</dbReference>
<evidence type="ECO:0008006" key="11">
    <source>
        <dbReference type="Google" id="ProtNLM"/>
    </source>
</evidence>
<evidence type="ECO:0000256" key="2">
    <source>
        <dbReference type="ARBA" id="ARBA00022614"/>
    </source>
</evidence>
<keyword evidence="5" id="KW-0611">Plant defense</keyword>
<evidence type="ECO:0000313" key="10">
    <source>
        <dbReference type="Proteomes" id="UP000834106"/>
    </source>
</evidence>
<dbReference type="InterPro" id="IPR036388">
    <property type="entry name" value="WH-like_DNA-bd_sf"/>
</dbReference>